<keyword evidence="14" id="KW-1185">Reference proteome</keyword>
<feature type="compositionally biased region" description="Low complexity" evidence="10">
    <location>
        <begin position="65"/>
        <end position="87"/>
    </location>
</feature>
<dbReference type="SMART" id="SM00398">
    <property type="entry name" value="HMG"/>
    <property type="match status" value="1"/>
</dbReference>
<evidence type="ECO:0000256" key="10">
    <source>
        <dbReference type="SAM" id="MobiDB-lite"/>
    </source>
</evidence>
<dbReference type="Pfam" id="PF00505">
    <property type="entry name" value="HMG_box"/>
    <property type="match status" value="1"/>
</dbReference>
<evidence type="ECO:0000259" key="11">
    <source>
        <dbReference type="PROSITE" id="PS50118"/>
    </source>
</evidence>
<dbReference type="PANTHER" id="PTHR10373">
    <property type="entry name" value="TRANSCRIPTION FACTOR 7 FAMILY MEMBER"/>
    <property type="match status" value="1"/>
</dbReference>
<evidence type="ECO:0000256" key="9">
    <source>
        <dbReference type="PROSITE-ProRule" id="PRU00267"/>
    </source>
</evidence>
<evidence type="ECO:0000256" key="1">
    <source>
        <dbReference type="ARBA" id="ARBA00004123"/>
    </source>
</evidence>
<evidence type="ECO:0000256" key="4">
    <source>
        <dbReference type="ARBA" id="ARBA00023015"/>
    </source>
</evidence>
<dbReference type="SMART" id="SM01366">
    <property type="entry name" value="c-clamp"/>
    <property type="match status" value="1"/>
</dbReference>
<evidence type="ECO:0000256" key="5">
    <source>
        <dbReference type="ARBA" id="ARBA00023125"/>
    </source>
</evidence>
<dbReference type="GO" id="GO:0060070">
    <property type="term" value="P:canonical Wnt signaling pathway"/>
    <property type="evidence" value="ECO:0007669"/>
    <property type="project" value="TreeGrafter"/>
</dbReference>
<keyword evidence="7" id="KW-0804">Transcription</keyword>
<reference evidence="12" key="1">
    <citation type="submission" date="2021-02" db="EMBL/GenBank/DDBJ databases">
        <authorList>
            <person name="Nowell W R."/>
        </authorList>
    </citation>
    <scope>NUCLEOTIDE SEQUENCE</scope>
</reference>
<dbReference type="PANTHER" id="PTHR10373:SF38">
    <property type="entry name" value="PROTEIN PANGOLIN, ISOFORM J"/>
    <property type="match status" value="1"/>
</dbReference>
<keyword evidence="4" id="KW-0805">Transcription regulation</keyword>
<evidence type="ECO:0000313" key="13">
    <source>
        <dbReference type="EMBL" id="CAF3858002.1"/>
    </source>
</evidence>
<dbReference type="AlphaFoldDB" id="A0A814NKC1"/>
<dbReference type="GO" id="GO:0000981">
    <property type="term" value="F:DNA-binding transcription factor activity, RNA polymerase II-specific"/>
    <property type="evidence" value="ECO:0007669"/>
    <property type="project" value="TreeGrafter"/>
</dbReference>
<evidence type="ECO:0000256" key="2">
    <source>
        <dbReference type="ARBA" id="ARBA00006569"/>
    </source>
</evidence>
<keyword evidence="6" id="KW-0010">Activator</keyword>
<proteinExistence type="inferred from homology"/>
<comment type="caution">
    <text evidence="12">The sequence shown here is derived from an EMBL/GenBank/DDBJ whole genome shotgun (WGS) entry which is preliminary data.</text>
</comment>
<dbReference type="GO" id="GO:1990907">
    <property type="term" value="C:beta-catenin-TCF complex"/>
    <property type="evidence" value="ECO:0007669"/>
    <property type="project" value="TreeGrafter"/>
</dbReference>
<dbReference type="EMBL" id="CAJNOQ010005274">
    <property type="protein sequence ID" value="CAF1092556.1"/>
    <property type="molecule type" value="Genomic_DNA"/>
</dbReference>
<keyword evidence="8 9" id="KW-0539">Nucleus</keyword>
<gene>
    <name evidence="12" type="ORF">GPM918_LOCUS18336</name>
    <name evidence="13" type="ORF">SRO942_LOCUS18333</name>
</gene>
<keyword evidence="3" id="KW-0879">Wnt signaling pathway</keyword>
<feature type="compositionally biased region" description="Basic and acidic residues" evidence="10">
    <location>
        <begin position="88"/>
        <end position="108"/>
    </location>
</feature>
<dbReference type="SUPFAM" id="SSF47095">
    <property type="entry name" value="HMG-box"/>
    <property type="match status" value="1"/>
</dbReference>
<evidence type="ECO:0000256" key="8">
    <source>
        <dbReference type="ARBA" id="ARBA00023242"/>
    </source>
</evidence>
<sequence length="469" mass="51809">MPSSKTIDLSTKTNNNKKCVITPSASIVKRRISSTTTSVNNNNNNKTLTPEKLSPTNERRMSAATTTSSRTTITPTPSSSHHTPSPKSSHDEADSDEVKVFDCEKHEEDVDVDGDGGSDRLSPVIKEEESSPSQQSNQTNLADRLNSDHQFHLFPYLMSPYYNGSLYNGTPPFDKMPPLPPGLGGSLSKFMTPPPAHMGMGLQVDPATGAPNPMYSIPSPSSFQSLYSSGLAQQWRQTMFPFGFPPGYPLAQFSPSILSQSSLGSLSPLSLSPSSAAAGAHHRMDNSGRLTSMLEQKLLDEKPKKPHIKKPLNAFMLFMKEQRAKVVSECTLRESAAINQILGRKWHELDRTVQQKYYDMARDERLRHMQLYPGWSARDNYGVRKKRGGKGKKREKISGENGECVNQKKCRARFGLDQQGQWCKHCKRKKKCIRFTEEGGDGMGSVNGGNETTSNDDDDLSGDDNDDTG</sequence>
<feature type="compositionally biased region" description="Acidic residues" evidence="10">
    <location>
        <begin position="454"/>
        <end position="469"/>
    </location>
</feature>
<dbReference type="InterPro" id="IPR024940">
    <property type="entry name" value="TCF/LEF"/>
</dbReference>
<evidence type="ECO:0000256" key="7">
    <source>
        <dbReference type="ARBA" id="ARBA00023163"/>
    </source>
</evidence>
<evidence type="ECO:0000313" key="12">
    <source>
        <dbReference type="EMBL" id="CAF1092556.1"/>
    </source>
</evidence>
<dbReference type="GO" id="GO:0000978">
    <property type="term" value="F:RNA polymerase II cis-regulatory region sequence-specific DNA binding"/>
    <property type="evidence" value="ECO:0007669"/>
    <property type="project" value="TreeGrafter"/>
</dbReference>
<keyword evidence="5 9" id="KW-0238">DNA-binding</keyword>
<evidence type="ECO:0000256" key="3">
    <source>
        <dbReference type="ARBA" id="ARBA00022687"/>
    </source>
</evidence>
<dbReference type="Gene3D" id="1.10.30.10">
    <property type="entry name" value="High mobility group box domain"/>
    <property type="match status" value="1"/>
</dbReference>
<feature type="region of interest" description="Disordered" evidence="10">
    <location>
        <begin position="30"/>
        <end position="141"/>
    </location>
</feature>
<name>A0A814NKC1_9BILA</name>
<organism evidence="12 14">
    <name type="scientific">Didymodactylos carnosus</name>
    <dbReference type="NCBI Taxonomy" id="1234261"/>
    <lineage>
        <taxon>Eukaryota</taxon>
        <taxon>Metazoa</taxon>
        <taxon>Spiralia</taxon>
        <taxon>Gnathifera</taxon>
        <taxon>Rotifera</taxon>
        <taxon>Eurotatoria</taxon>
        <taxon>Bdelloidea</taxon>
        <taxon>Philodinida</taxon>
        <taxon>Philodinidae</taxon>
        <taxon>Didymodactylos</taxon>
    </lineage>
</organism>
<comment type="similarity">
    <text evidence="2">Belongs to the TCF/LEF family.</text>
</comment>
<dbReference type="Proteomes" id="UP000681722">
    <property type="component" value="Unassembled WGS sequence"/>
</dbReference>
<dbReference type="CDD" id="cd21996">
    <property type="entry name" value="HMG-box_TCF7-like"/>
    <property type="match status" value="1"/>
</dbReference>
<feature type="non-terminal residue" evidence="12">
    <location>
        <position position="1"/>
    </location>
</feature>
<dbReference type="InterPro" id="IPR036910">
    <property type="entry name" value="HMG_box_dom_sf"/>
</dbReference>
<protein>
    <recommendedName>
        <fullName evidence="11">HMG box domain-containing protein</fullName>
    </recommendedName>
</protein>
<dbReference type="OrthoDB" id="2307332at2759"/>
<evidence type="ECO:0000313" key="14">
    <source>
        <dbReference type="Proteomes" id="UP000663829"/>
    </source>
</evidence>
<feature type="DNA-binding region" description="HMG box" evidence="9">
    <location>
        <begin position="308"/>
        <end position="376"/>
    </location>
</feature>
<dbReference type="Proteomes" id="UP000663829">
    <property type="component" value="Unassembled WGS sequence"/>
</dbReference>
<dbReference type="EMBL" id="CAJOBC010005274">
    <property type="protein sequence ID" value="CAF3858002.1"/>
    <property type="molecule type" value="Genomic_DNA"/>
</dbReference>
<dbReference type="GO" id="GO:0000785">
    <property type="term" value="C:chromatin"/>
    <property type="evidence" value="ECO:0007669"/>
    <property type="project" value="TreeGrafter"/>
</dbReference>
<feature type="region of interest" description="Disordered" evidence="10">
    <location>
        <begin position="437"/>
        <end position="469"/>
    </location>
</feature>
<accession>A0A814NKC1</accession>
<feature type="domain" description="HMG box" evidence="11">
    <location>
        <begin position="308"/>
        <end position="376"/>
    </location>
</feature>
<dbReference type="InterPro" id="IPR009071">
    <property type="entry name" value="HMG_box_dom"/>
</dbReference>
<dbReference type="PROSITE" id="PS50118">
    <property type="entry name" value="HMG_BOX_2"/>
    <property type="match status" value="1"/>
</dbReference>
<feature type="compositionally biased region" description="Low complexity" evidence="10">
    <location>
        <begin position="33"/>
        <end position="45"/>
    </location>
</feature>
<evidence type="ECO:0000256" key="6">
    <source>
        <dbReference type="ARBA" id="ARBA00023159"/>
    </source>
</evidence>
<comment type="subcellular location">
    <subcellularLocation>
        <location evidence="1">Nucleus</location>
    </subcellularLocation>
</comment>
<dbReference type="FunFam" id="1.10.30.10:FF:000001">
    <property type="entry name" value="transcription factor 7 isoform X2"/>
    <property type="match status" value="1"/>
</dbReference>